<dbReference type="Pfam" id="PF00147">
    <property type="entry name" value="Fibrinogen_C"/>
    <property type="match status" value="1"/>
</dbReference>
<keyword evidence="4 6" id="KW-0472">Membrane</keyword>
<dbReference type="Gene3D" id="3.90.215.10">
    <property type="entry name" value="Gamma Fibrinogen, chain A, domain 1"/>
    <property type="match status" value="1"/>
</dbReference>
<name>A0A9X0CW90_9CNID</name>
<dbReference type="OrthoDB" id="5985475at2759"/>
<feature type="domain" description="G-protein coupled receptors family 1 profile" evidence="7">
    <location>
        <begin position="23"/>
        <end position="198"/>
    </location>
</feature>
<keyword evidence="5" id="KW-0297">G-protein coupled receptor</keyword>
<proteinExistence type="inferred from homology"/>
<dbReference type="GO" id="GO:0016020">
    <property type="term" value="C:membrane"/>
    <property type="evidence" value="ECO:0007669"/>
    <property type="project" value="UniProtKB-SubCell"/>
</dbReference>
<dbReference type="PROSITE" id="PS50948">
    <property type="entry name" value="PAN"/>
    <property type="match status" value="1"/>
</dbReference>
<keyword evidence="10" id="KW-1185">Reference proteome</keyword>
<dbReference type="PANTHER" id="PTHR45698">
    <property type="entry name" value="TRACE AMINE-ASSOCIATED RECEPTOR 19N-RELATED"/>
    <property type="match status" value="1"/>
</dbReference>
<feature type="transmembrane region" description="Helical" evidence="6">
    <location>
        <begin position="13"/>
        <end position="31"/>
    </location>
</feature>
<evidence type="ECO:0000256" key="5">
    <source>
        <dbReference type="RuleBase" id="RU000688"/>
    </source>
</evidence>
<dbReference type="PANTHER" id="PTHR45698:SF1">
    <property type="entry name" value="TRACE AMINE-ASSOCIATED RECEPTOR 13C-LIKE"/>
    <property type="match status" value="1"/>
</dbReference>
<evidence type="ECO:0000313" key="10">
    <source>
        <dbReference type="Proteomes" id="UP001163046"/>
    </source>
</evidence>
<dbReference type="InterPro" id="IPR002181">
    <property type="entry name" value="Fibrinogen_a/b/g_C_dom"/>
</dbReference>
<dbReference type="EMBL" id="MU826367">
    <property type="protein sequence ID" value="KAJ7378327.1"/>
    <property type="molecule type" value="Genomic_DNA"/>
</dbReference>
<comment type="similarity">
    <text evidence="5">Belongs to the G-protein coupled receptor 1 family.</text>
</comment>
<organism evidence="9 10">
    <name type="scientific">Desmophyllum pertusum</name>
    <dbReference type="NCBI Taxonomy" id="174260"/>
    <lineage>
        <taxon>Eukaryota</taxon>
        <taxon>Metazoa</taxon>
        <taxon>Cnidaria</taxon>
        <taxon>Anthozoa</taxon>
        <taxon>Hexacorallia</taxon>
        <taxon>Scleractinia</taxon>
        <taxon>Caryophylliina</taxon>
        <taxon>Caryophylliidae</taxon>
        <taxon>Desmophyllum</taxon>
    </lineage>
</organism>
<evidence type="ECO:0000259" key="7">
    <source>
        <dbReference type="PROSITE" id="PS50262"/>
    </source>
</evidence>
<dbReference type="CDD" id="cd00637">
    <property type="entry name" value="7tm_classA_rhodopsin-like"/>
    <property type="match status" value="1"/>
</dbReference>
<feature type="transmembrane region" description="Helical" evidence="6">
    <location>
        <begin position="177"/>
        <end position="198"/>
    </location>
</feature>
<reference evidence="9" key="1">
    <citation type="submission" date="2023-01" db="EMBL/GenBank/DDBJ databases">
        <title>Genome assembly of the deep-sea coral Lophelia pertusa.</title>
        <authorList>
            <person name="Herrera S."/>
            <person name="Cordes E."/>
        </authorList>
    </citation>
    <scope>NUCLEOTIDE SEQUENCE</scope>
    <source>
        <strain evidence="9">USNM1676648</strain>
        <tissue evidence="9">Polyp</tissue>
    </source>
</reference>
<evidence type="ECO:0000256" key="4">
    <source>
        <dbReference type="ARBA" id="ARBA00023136"/>
    </source>
</evidence>
<feature type="transmembrane region" description="Helical" evidence="6">
    <location>
        <begin position="89"/>
        <end position="110"/>
    </location>
</feature>
<comment type="caution">
    <text evidence="9">The sequence shown here is derived from an EMBL/GenBank/DDBJ whole genome shotgun (WGS) entry which is preliminary data.</text>
</comment>
<evidence type="ECO:0000256" key="2">
    <source>
        <dbReference type="ARBA" id="ARBA00022692"/>
    </source>
</evidence>
<dbReference type="InterPro" id="IPR036056">
    <property type="entry name" value="Fibrinogen-like_C"/>
</dbReference>
<dbReference type="AlphaFoldDB" id="A0A9X0CW90"/>
<dbReference type="SUPFAM" id="SSF81321">
    <property type="entry name" value="Family A G protein-coupled receptor-like"/>
    <property type="match status" value="1"/>
</dbReference>
<evidence type="ECO:0000256" key="6">
    <source>
        <dbReference type="SAM" id="Phobius"/>
    </source>
</evidence>
<feature type="transmembrane region" description="Helical" evidence="6">
    <location>
        <begin position="210"/>
        <end position="234"/>
    </location>
</feature>
<keyword evidence="3 6" id="KW-1133">Transmembrane helix</keyword>
<evidence type="ECO:0000313" key="9">
    <source>
        <dbReference type="EMBL" id="KAJ7378327.1"/>
    </source>
</evidence>
<accession>A0A9X0CW90</accession>
<dbReference type="PROSITE" id="PS50262">
    <property type="entry name" value="G_PROTEIN_RECEP_F1_2"/>
    <property type="match status" value="1"/>
</dbReference>
<dbReference type="PRINTS" id="PR00237">
    <property type="entry name" value="GPCRRHODOPSN"/>
</dbReference>
<dbReference type="GO" id="GO:0004930">
    <property type="term" value="F:G protein-coupled receptor activity"/>
    <property type="evidence" value="ECO:0007669"/>
    <property type="project" value="UniProtKB-KW"/>
</dbReference>
<feature type="transmembrane region" description="Helical" evidence="6">
    <location>
        <begin position="43"/>
        <end position="69"/>
    </location>
</feature>
<feature type="transmembrane region" description="Helical" evidence="6">
    <location>
        <begin position="130"/>
        <end position="150"/>
    </location>
</feature>
<dbReference type="InterPro" id="IPR000276">
    <property type="entry name" value="GPCR_Rhodpsn"/>
</dbReference>
<dbReference type="Gene3D" id="3.50.4.10">
    <property type="entry name" value="Hepatocyte Growth Factor"/>
    <property type="match status" value="1"/>
</dbReference>
<dbReference type="InterPro" id="IPR003609">
    <property type="entry name" value="Pan_app"/>
</dbReference>
<gene>
    <name evidence="9" type="ORF">OS493_023575</name>
</gene>
<dbReference type="Pfam" id="PF00024">
    <property type="entry name" value="PAN_1"/>
    <property type="match status" value="1"/>
</dbReference>
<keyword evidence="5" id="KW-0807">Transducer</keyword>
<dbReference type="PROSITE" id="PS00237">
    <property type="entry name" value="G_PROTEIN_RECEP_F1_1"/>
    <property type="match status" value="1"/>
</dbReference>
<dbReference type="Proteomes" id="UP001163046">
    <property type="component" value="Unassembled WGS sequence"/>
</dbReference>
<sequence>MASPSEIVRSVKLGILVPTNLLGNILVVMVIKRTKRSMRSPINYLLVNLAVADITVAIFMVVDQIFFHVVHHPTGVAGDYLCKFLTGKILTWVGSVASVCTLLAIAFERFYAIVLPYHNRSKGRMTNKKICLIVVFCWMFALLFNEPLFAVRKFNHGHIETGFFCRSYWPNEELAIAYNYLWVIFIGIIPVGLMVFFYGDHQIKDVCIGLINHSCTQVIASANMFSLASLIILLKLTRIVECATCQGNCQNFKFVIDQDVVNDNALEGHVVKTITVKSAAQCHMECRDECLCVSINYLQNTREGNCELNDVNKVMKPAALKYKPGARYYDLVRSYSVEGGRRYMPEKDTCVNKCCVPDPCFQGGRCEKPRYLSRNCKDIWKNGTSTSGKYRIYDTQNQPFLVYCDLESEPEFFWALIQSFSLENKNHFNSKVFNRDYPVDEDSLELDWALHRLSLSHMQHLAGNSTHLRVTCNFHSQGLSYTDYARADLQNHNIFDTWNQKCKLYEYLNIRGIECHNCTAATSQNARSSWLISSYDSHTPVGCDFDGRPGIGSTEHNFGRYGPSKVNPDHRCSSGPSSTTEYWFGVKRNL</sequence>
<evidence type="ECO:0000256" key="3">
    <source>
        <dbReference type="ARBA" id="ARBA00022989"/>
    </source>
</evidence>
<dbReference type="SUPFAM" id="SSF56496">
    <property type="entry name" value="Fibrinogen C-terminal domain-like"/>
    <property type="match status" value="1"/>
</dbReference>
<keyword evidence="2 5" id="KW-0812">Transmembrane</keyword>
<evidence type="ECO:0000256" key="1">
    <source>
        <dbReference type="ARBA" id="ARBA00004370"/>
    </source>
</evidence>
<dbReference type="Pfam" id="PF00001">
    <property type="entry name" value="7tm_1"/>
    <property type="match status" value="1"/>
</dbReference>
<dbReference type="Gene3D" id="1.20.1070.10">
    <property type="entry name" value="Rhodopsin 7-helix transmembrane proteins"/>
    <property type="match status" value="1"/>
</dbReference>
<protein>
    <submittedName>
        <fullName evidence="9">Uncharacterized protein</fullName>
    </submittedName>
</protein>
<dbReference type="InterPro" id="IPR017452">
    <property type="entry name" value="GPCR_Rhodpsn_7TM"/>
</dbReference>
<dbReference type="InterPro" id="IPR014716">
    <property type="entry name" value="Fibrinogen_a/b/g_C_1"/>
</dbReference>
<dbReference type="SUPFAM" id="SSF57414">
    <property type="entry name" value="Hairpin loop containing domain-like"/>
    <property type="match status" value="1"/>
</dbReference>
<evidence type="ECO:0000259" key="8">
    <source>
        <dbReference type="PROSITE" id="PS50948"/>
    </source>
</evidence>
<comment type="subcellular location">
    <subcellularLocation>
        <location evidence="1">Membrane</location>
    </subcellularLocation>
</comment>
<feature type="domain" description="Apple" evidence="8">
    <location>
        <begin position="245"/>
        <end position="333"/>
    </location>
</feature>
<keyword evidence="5" id="KW-0675">Receptor</keyword>